<accession>A0A841D9C0</accession>
<feature type="transmembrane region" description="Helical" evidence="2">
    <location>
        <begin position="132"/>
        <end position="154"/>
    </location>
</feature>
<comment type="caution">
    <text evidence="3">The sequence shown here is derived from an EMBL/GenBank/DDBJ whole genome shotgun (WGS) entry which is preliminary data.</text>
</comment>
<dbReference type="InterPro" id="IPR036259">
    <property type="entry name" value="MFS_trans_sf"/>
</dbReference>
<dbReference type="AlphaFoldDB" id="A0A841D9C0"/>
<feature type="compositionally biased region" description="Low complexity" evidence="1">
    <location>
        <begin position="258"/>
        <end position="269"/>
    </location>
</feature>
<feature type="transmembrane region" description="Helical" evidence="2">
    <location>
        <begin position="338"/>
        <end position="358"/>
    </location>
</feature>
<reference evidence="3 4" key="1">
    <citation type="submission" date="2020-08" db="EMBL/GenBank/DDBJ databases">
        <title>Genomic Encyclopedia of Type Strains, Phase III (KMG-III): the genomes of soil and plant-associated and newly described type strains.</title>
        <authorList>
            <person name="Whitman W."/>
        </authorList>
    </citation>
    <scope>NUCLEOTIDE SEQUENCE [LARGE SCALE GENOMIC DNA]</scope>
    <source>
        <strain evidence="3 4">CECT 3303</strain>
    </source>
</reference>
<keyword evidence="2" id="KW-1133">Transmembrane helix</keyword>
<dbReference type="SUPFAM" id="SSF103473">
    <property type="entry name" value="MFS general substrate transporter"/>
    <property type="match status" value="1"/>
</dbReference>
<feature type="transmembrane region" description="Helical" evidence="2">
    <location>
        <begin position="104"/>
        <end position="125"/>
    </location>
</feature>
<organism evidence="3 4">
    <name type="scientific">Planomonospora venezuelensis</name>
    <dbReference type="NCBI Taxonomy" id="1999"/>
    <lineage>
        <taxon>Bacteria</taxon>
        <taxon>Bacillati</taxon>
        <taxon>Actinomycetota</taxon>
        <taxon>Actinomycetes</taxon>
        <taxon>Streptosporangiales</taxon>
        <taxon>Streptosporangiaceae</taxon>
        <taxon>Planomonospora</taxon>
    </lineage>
</organism>
<evidence type="ECO:0000256" key="1">
    <source>
        <dbReference type="SAM" id="MobiDB-lite"/>
    </source>
</evidence>
<feature type="compositionally biased region" description="Low complexity" evidence="1">
    <location>
        <begin position="41"/>
        <end position="53"/>
    </location>
</feature>
<feature type="transmembrane region" description="Helical" evidence="2">
    <location>
        <begin position="160"/>
        <end position="178"/>
    </location>
</feature>
<gene>
    <name evidence="3" type="ORF">FHS22_006524</name>
</gene>
<dbReference type="GO" id="GO:0022857">
    <property type="term" value="F:transmembrane transporter activity"/>
    <property type="evidence" value="ECO:0007669"/>
    <property type="project" value="InterPro"/>
</dbReference>
<evidence type="ECO:0000256" key="2">
    <source>
        <dbReference type="SAM" id="Phobius"/>
    </source>
</evidence>
<keyword evidence="2" id="KW-0812">Transmembrane</keyword>
<dbReference type="Proteomes" id="UP000562352">
    <property type="component" value="Unassembled WGS sequence"/>
</dbReference>
<evidence type="ECO:0000313" key="4">
    <source>
        <dbReference type="Proteomes" id="UP000562352"/>
    </source>
</evidence>
<dbReference type="EMBL" id="JACHJJ010000030">
    <property type="protein sequence ID" value="MBB5967222.1"/>
    <property type="molecule type" value="Genomic_DNA"/>
</dbReference>
<evidence type="ECO:0008006" key="5">
    <source>
        <dbReference type="Google" id="ProtNLM"/>
    </source>
</evidence>
<sequence length="451" mass="43405">MPRPDLGKIEAVPPDMDGTLADSDASVERAWTTRAGEYGVPAGPEGNGRPPAGAGAGQGGDPRERRVIRQVGFAQASLGFTVNSLGACLVLLSRDLGTPTGELAWLSSSFGAGLLAVGAAGPLVLRPGPRPALFAAALATAAGAVLLAVAPVAAVAATGALLLGLGAAGIVLVTPALLHGPDAAARLARANAASSVSALLGPPAIGALDAVGANGRLALLLAVPPLLFLAADSRPPAAPAGLPGPRPEAGAAGGAGGSSAAARRGGDDAGAPAGRRAAGAWAAIVVAVSMEFCFTIWATTRLQGTGLTAGAAAAAAAAFLAGMAAGRLAAPRLLARGFPVVPLGCGLAAAGTLAVALTDAPAPVTAGLLAAGLGIAPFYPVTLARLVQVPGLTAARSAAYGALASGTAILAAPAALAALGAALDLRTAFLVTVLPLAAVLAAASWPRPRRR</sequence>
<feature type="transmembrane region" description="Helical" evidence="2">
    <location>
        <begin position="364"/>
        <end position="387"/>
    </location>
</feature>
<feature type="transmembrane region" description="Helical" evidence="2">
    <location>
        <begin position="280"/>
        <end position="300"/>
    </location>
</feature>
<dbReference type="InterPro" id="IPR011701">
    <property type="entry name" value="MFS"/>
</dbReference>
<dbReference type="Pfam" id="PF07690">
    <property type="entry name" value="MFS_1"/>
    <property type="match status" value="1"/>
</dbReference>
<feature type="region of interest" description="Disordered" evidence="1">
    <location>
        <begin position="238"/>
        <end position="269"/>
    </location>
</feature>
<feature type="transmembrane region" description="Helical" evidence="2">
    <location>
        <begin position="399"/>
        <end position="422"/>
    </location>
</feature>
<name>A0A841D9C0_PLAVE</name>
<feature type="transmembrane region" description="Helical" evidence="2">
    <location>
        <begin position="428"/>
        <end position="445"/>
    </location>
</feature>
<protein>
    <recommendedName>
        <fullName evidence="5">MFS transporter</fullName>
    </recommendedName>
</protein>
<proteinExistence type="predicted"/>
<evidence type="ECO:0000313" key="3">
    <source>
        <dbReference type="EMBL" id="MBB5967222.1"/>
    </source>
</evidence>
<dbReference type="RefSeq" id="WP_184947951.1">
    <property type="nucleotide sequence ID" value="NZ_BAAAWZ010000004.1"/>
</dbReference>
<dbReference type="Gene3D" id="1.20.1250.20">
    <property type="entry name" value="MFS general substrate transporter like domains"/>
    <property type="match status" value="1"/>
</dbReference>
<keyword evidence="2" id="KW-0472">Membrane</keyword>
<feature type="transmembrane region" description="Helical" evidence="2">
    <location>
        <begin position="306"/>
        <end position="326"/>
    </location>
</feature>
<feature type="transmembrane region" description="Helical" evidence="2">
    <location>
        <begin position="71"/>
        <end position="92"/>
    </location>
</feature>
<feature type="region of interest" description="Disordered" evidence="1">
    <location>
        <begin position="1"/>
        <end position="62"/>
    </location>
</feature>
<keyword evidence="4" id="KW-1185">Reference proteome</keyword>